<reference evidence="9" key="2">
    <citation type="journal article" date="2007" name="PLoS Biol.">
        <title>Survey sequencing and comparative analysis of the elephant shark (Callorhinchus milii) genome.</title>
        <authorList>
            <person name="Venkatesh B."/>
            <person name="Kirkness E.F."/>
            <person name="Loh Y.H."/>
            <person name="Halpern A.L."/>
            <person name="Lee A.P."/>
            <person name="Johnson J."/>
            <person name="Dandona N."/>
            <person name="Viswanathan L.D."/>
            <person name="Tay A."/>
            <person name="Venter J.C."/>
            <person name="Strausberg R.L."/>
            <person name="Brenner S."/>
        </authorList>
    </citation>
    <scope>NUCLEOTIDE SEQUENCE [LARGE SCALE GENOMIC DNA]</scope>
</reference>
<proteinExistence type="predicted"/>
<dbReference type="InterPro" id="IPR013106">
    <property type="entry name" value="Ig_V-set"/>
</dbReference>
<evidence type="ECO:0000313" key="9">
    <source>
        <dbReference type="Proteomes" id="UP000314986"/>
    </source>
</evidence>
<keyword evidence="4" id="KW-0393">Immunoglobulin domain</keyword>
<reference evidence="8" key="4">
    <citation type="submission" date="2025-08" db="UniProtKB">
        <authorList>
            <consortium name="Ensembl"/>
        </authorList>
    </citation>
    <scope>IDENTIFICATION</scope>
</reference>
<evidence type="ECO:0000256" key="3">
    <source>
        <dbReference type="ARBA" id="ARBA00023170"/>
    </source>
</evidence>
<dbReference type="InParanoid" id="A0A4W3GX04"/>
<dbReference type="PROSITE" id="PS50835">
    <property type="entry name" value="IG_LIKE"/>
    <property type="match status" value="1"/>
</dbReference>
<evidence type="ECO:0000259" key="7">
    <source>
        <dbReference type="PROSITE" id="PS50835"/>
    </source>
</evidence>
<evidence type="ECO:0000256" key="6">
    <source>
        <dbReference type="SAM" id="SignalP"/>
    </source>
</evidence>
<organism evidence="8 9">
    <name type="scientific">Callorhinchus milii</name>
    <name type="common">Ghost shark</name>
    <dbReference type="NCBI Taxonomy" id="7868"/>
    <lineage>
        <taxon>Eukaryota</taxon>
        <taxon>Metazoa</taxon>
        <taxon>Chordata</taxon>
        <taxon>Craniata</taxon>
        <taxon>Vertebrata</taxon>
        <taxon>Chondrichthyes</taxon>
        <taxon>Holocephali</taxon>
        <taxon>Chimaeriformes</taxon>
        <taxon>Callorhinchidae</taxon>
        <taxon>Callorhinchus</taxon>
    </lineage>
</organism>
<keyword evidence="5" id="KW-0391">Immunity</keyword>
<dbReference type="SMART" id="SM00406">
    <property type="entry name" value="IGv"/>
    <property type="match status" value="1"/>
</dbReference>
<dbReference type="InterPro" id="IPR007110">
    <property type="entry name" value="Ig-like_dom"/>
</dbReference>
<reference evidence="9" key="1">
    <citation type="journal article" date="2006" name="Science">
        <title>Ancient noncoding elements conserved in the human genome.</title>
        <authorList>
            <person name="Venkatesh B."/>
            <person name="Kirkness E.F."/>
            <person name="Loh Y.H."/>
            <person name="Halpern A.L."/>
            <person name="Lee A.P."/>
            <person name="Johnson J."/>
            <person name="Dandona N."/>
            <person name="Viswanathan L.D."/>
            <person name="Tay A."/>
            <person name="Venter J.C."/>
            <person name="Strausberg R.L."/>
            <person name="Brenner S."/>
        </authorList>
    </citation>
    <scope>NUCLEOTIDE SEQUENCE [LARGE SCALE GENOMIC DNA]</scope>
</reference>
<dbReference type="GO" id="GO:0042101">
    <property type="term" value="C:T cell receptor complex"/>
    <property type="evidence" value="ECO:0007669"/>
    <property type="project" value="UniProtKB-KW"/>
</dbReference>
<reference evidence="8" key="5">
    <citation type="submission" date="2025-09" db="UniProtKB">
        <authorList>
            <consortium name="Ensembl"/>
        </authorList>
    </citation>
    <scope>IDENTIFICATION</scope>
</reference>
<evidence type="ECO:0000256" key="1">
    <source>
        <dbReference type="ARBA" id="ARBA00022729"/>
    </source>
</evidence>
<evidence type="ECO:0000256" key="4">
    <source>
        <dbReference type="ARBA" id="ARBA00023319"/>
    </source>
</evidence>
<dbReference type="InterPro" id="IPR013783">
    <property type="entry name" value="Ig-like_fold"/>
</dbReference>
<accession>A0A4W3GX04</accession>
<feature type="chain" id="PRO_5021244154" description="Ig-like domain-containing protein" evidence="6">
    <location>
        <begin position="19"/>
        <end position="127"/>
    </location>
</feature>
<keyword evidence="1 6" id="KW-0732">Signal</keyword>
<dbReference type="Proteomes" id="UP000314986">
    <property type="component" value="Unassembled WGS sequence"/>
</dbReference>
<evidence type="ECO:0000256" key="2">
    <source>
        <dbReference type="ARBA" id="ARBA00023130"/>
    </source>
</evidence>
<dbReference type="AlphaFoldDB" id="A0A4W3GX04"/>
<dbReference type="SUPFAM" id="SSF48726">
    <property type="entry name" value="Immunoglobulin"/>
    <property type="match status" value="1"/>
</dbReference>
<reference evidence="9" key="3">
    <citation type="journal article" date="2014" name="Nature">
        <title>Elephant shark genome provides unique insights into gnathostome evolution.</title>
        <authorList>
            <consortium name="International Elephant Shark Genome Sequencing Consortium"/>
            <person name="Venkatesh B."/>
            <person name="Lee A.P."/>
            <person name="Ravi V."/>
            <person name="Maurya A.K."/>
            <person name="Lian M.M."/>
            <person name="Swann J.B."/>
            <person name="Ohta Y."/>
            <person name="Flajnik M.F."/>
            <person name="Sutoh Y."/>
            <person name="Kasahara M."/>
            <person name="Hoon S."/>
            <person name="Gangu V."/>
            <person name="Roy S.W."/>
            <person name="Irimia M."/>
            <person name="Korzh V."/>
            <person name="Kondrychyn I."/>
            <person name="Lim Z.W."/>
            <person name="Tay B.H."/>
            <person name="Tohari S."/>
            <person name="Kong K.W."/>
            <person name="Ho S."/>
            <person name="Lorente-Galdos B."/>
            <person name="Quilez J."/>
            <person name="Marques-Bonet T."/>
            <person name="Raney B.J."/>
            <person name="Ingham P.W."/>
            <person name="Tay A."/>
            <person name="Hillier L.W."/>
            <person name="Minx P."/>
            <person name="Boehm T."/>
            <person name="Wilson R.K."/>
            <person name="Brenner S."/>
            <person name="Warren W.C."/>
        </authorList>
    </citation>
    <scope>NUCLEOTIDE SEQUENCE [LARGE SCALE GENOMIC DNA]</scope>
</reference>
<name>A0A4W3GX04_CALMI</name>
<protein>
    <recommendedName>
        <fullName evidence="7">Ig-like domain-containing protein</fullName>
    </recommendedName>
</protein>
<sequence>MKIIFSCSFMFIAQLCDGDSVTQKAVTMVKKAGETVIPQCTSSKTESDFILSWYRHYPGKQLEFIIRRYSWDDDPLNGTGFGNRFSLVVSDSAVYYCETTFTSNKRSSKTFTSFSVTTNADNNELWN</sequence>
<dbReference type="Ensembl" id="ENSCMIT00000002516.1">
    <property type="protein sequence ID" value="ENSCMIP00000002429.1"/>
    <property type="gene ID" value="ENSCMIG00000001438.1"/>
</dbReference>
<dbReference type="PANTHER" id="PTHR19367">
    <property type="entry name" value="T-CELL RECEPTOR ALPHA CHAIN V REGION"/>
    <property type="match status" value="1"/>
</dbReference>
<evidence type="ECO:0000256" key="5">
    <source>
        <dbReference type="ARBA" id="ARBA00043266"/>
    </source>
</evidence>
<feature type="signal peptide" evidence="6">
    <location>
        <begin position="1"/>
        <end position="18"/>
    </location>
</feature>
<feature type="domain" description="Ig-like" evidence="7">
    <location>
        <begin position="19"/>
        <end position="112"/>
    </location>
</feature>
<dbReference type="GO" id="GO:0002250">
    <property type="term" value="P:adaptive immune response"/>
    <property type="evidence" value="ECO:0007669"/>
    <property type="project" value="UniProtKB-KW"/>
</dbReference>
<dbReference type="InterPro" id="IPR051287">
    <property type="entry name" value="TCR_variable_region"/>
</dbReference>
<evidence type="ECO:0000313" key="8">
    <source>
        <dbReference type="Ensembl" id="ENSCMIP00000002429.1"/>
    </source>
</evidence>
<keyword evidence="2" id="KW-1064">Adaptive immunity</keyword>
<keyword evidence="9" id="KW-1185">Reference proteome</keyword>
<dbReference type="CDD" id="cd00099">
    <property type="entry name" value="IgV"/>
    <property type="match status" value="1"/>
</dbReference>
<dbReference type="GeneTree" id="ENSGT00970000196773"/>
<keyword evidence="5" id="KW-1279">T cell receptor</keyword>
<keyword evidence="3" id="KW-0675">Receptor</keyword>
<dbReference type="InterPro" id="IPR036179">
    <property type="entry name" value="Ig-like_dom_sf"/>
</dbReference>
<dbReference type="Gene3D" id="2.60.40.10">
    <property type="entry name" value="Immunoglobulins"/>
    <property type="match status" value="1"/>
</dbReference>
<dbReference type="PANTHER" id="PTHR19367:SF18">
    <property type="entry name" value="T CELL RECEPTOR ALPHA VARIABLE 16"/>
    <property type="match status" value="1"/>
</dbReference>